<gene>
    <name evidence="2" type="ORF">FA13DRAFT_1730682</name>
</gene>
<organism evidence="2 3">
    <name type="scientific">Coprinellus micaceus</name>
    <name type="common">Glistening ink-cap mushroom</name>
    <name type="synonym">Coprinus micaceus</name>
    <dbReference type="NCBI Taxonomy" id="71717"/>
    <lineage>
        <taxon>Eukaryota</taxon>
        <taxon>Fungi</taxon>
        <taxon>Dikarya</taxon>
        <taxon>Basidiomycota</taxon>
        <taxon>Agaricomycotina</taxon>
        <taxon>Agaricomycetes</taxon>
        <taxon>Agaricomycetidae</taxon>
        <taxon>Agaricales</taxon>
        <taxon>Agaricineae</taxon>
        <taxon>Psathyrellaceae</taxon>
        <taxon>Coprinellus</taxon>
    </lineage>
</organism>
<keyword evidence="3" id="KW-1185">Reference proteome</keyword>
<evidence type="ECO:0000313" key="2">
    <source>
        <dbReference type="EMBL" id="TEB33626.1"/>
    </source>
</evidence>
<accession>A0A4Y7THH6</accession>
<feature type="region of interest" description="Disordered" evidence="1">
    <location>
        <begin position="39"/>
        <end position="82"/>
    </location>
</feature>
<dbReference type="EMBL" id="QPFP01000012">
    <property type="protein sequence ID" value="TEB33626.1"/>
    <property type="molecule type" value="Genomic_DNA"/>
</dbReference>
<sequence length="82" mass="8805">MCDNGSSTSNGTSAFTGSGVNTQGNQWCRYQGSDGGNAYHYHNQNGSYYQKDADGSTYYDTGRGYSQKTSPSGQTTKSYGKN</sequence>
<proteinExistence type="predicted"/>
<dbReference type="OrthoDB" id="5415522at2759"/>
<feature type="region of interest" description="Disordered" evidence="1">
    <location>
        <begin position="1"/>
        <end position="22"/>
    </location>
</feature>
<dbReference type="Proteomes" id="UP000298030">
    <property type="component" value="Unassembled WGS sequence"/>
</dbReference>
<dbReference type="STRING" id="71717.A0A4Y7THH6"/>
<reference evidence="2 3" key="1">
    <citation type="journal article" date="2019" name="Nat. Ecol. Evol.">
        <title>Megaphylogeny resolves global patterns of mushroom evolution.</title>
        <authorList>
            <person name="Varga T."/>
            <person name="Krizsan K."/>
            <person name="Foldi C."/>
            <person name="Dima B."/>
            <person name="Sanchez-Garcia M."/>
            <person name="Sanchez-Ramirez S."/>
            <person name="Szollosi G.J."/>
            <person name="Szarkandi J.G."/>
            <person name="Papp V."/>
            <person name="Albert L."/>
            <person name="Andreopoulos W."/>
            <person name="Angelini C."/>
            <person name="Antonin V."/>
            <person name="Barry K.W."/>
            <person name="Bougher N.L."/>
            <person name="Buchanan P."/>
            <person name="Buyck B."/>
            <person name="Bense V."/>
            <person name="Catcheside P."/>
            <person name="Chovatia M."/>
            <person name="Cooper J."/>
            <person name="Damon W."/>
            <person name="Desjardin D."/>
            <person name="Finy P."/>
            <person name="Geml J."/>
            <person name="Haridas S."/>
            <person name="Hughes K."/>
            <person name="Justo A."/>
            <person name="Karasinski D."/>
            <person name="Kautmanova I."/>
            <person name="Kiss B."/>
            <person name="Kocsube S."/>
            <person name="Kotiranta H."/>
            <person name="LaButti K.M."/>
            <person name="Lechner B.E."/>
            <person name="Liimatainen K."/>
            <person name="Lipzen A."/>
            <person name="Lukacs Z."/>
            <person name="Mihaltcheva S."/>
            <person name="Morgado L.N."/>
            <person name="Niskanen T."/>
            <person name="Noordeloos M.E."/>
            <person name="Ohm R.A."/>
            <person name="Ortiz-Santana B."/>
            <person name="Ovrebo C."/>
            <person name="Racz N."/>
            <person name="Riley R."/>
            <person name="Savchenko A."/>
            <person name="Shiryaev A."/>
            <person name="Soop K."/>
            <person name="Spirin V."/>
            <person name="Szebenyi C."/>
            <person name="Tomsovsky M."/>
            <person name="Tulloss R.E."/>
            <person name="Uehling J."/>
            <person name="Grigoriev I.V."/>
            <person name="Vagvolgyi C."/>
            <person name="Papp T."/>
            <person name="Martin F.M."/>
            <person name="Miettinen O."/>
            <person name="Hibbett D.S."/>
            <person name="Nagy L.G."/>
        </authorList>
    </citation>
    <scope>NUCLEOTIDE SEQUENCE [LARGE SCALE GENOMIC DNA]</scope>
    <source>
        <strain evidence="2 3">FP101781</strain>
    </source>
</reference>
<protein>
    <submittedName>
        <fullName evidence="2">Uncharacterized protein</fullName>
    </submittedName>
</protein>
<dbReference type="AlphaFoldDB" id="A0A4Y7THH6"/>
<evidence type="ECO:0000313" key="3">
    <source>
        <dbReference type="Proteomes" id="UP000298030"/>
    </source>
</evidence>
<name>A0A4Y7THH6_COPMI</name>
<evidence type="ECO:0000256" key="1">
    <source>
        <dbReference type="SAM" id="MobiDB-lite"/>
    </source>
</evidence>
<comment type="caution">
    <text evidence="2">The sequence shown here is derived from an EMBL/GenBank/DDBJ whole genome shotgun (WGS) entry which is preliminary data.</text>
</comment>
<feature type="compositionally biased region" description="Polar residues" evidence="1">
    <location>
        <begin position="64"/>
        <end position="82"/>
    </location>
</feature>